<accession>A0A7K1LH26</accession>
<dbReference type="AlphaFoldDB" id="A0A7K1LH26"/>
<dbReference type="Pfam" id="PF04909">
    <property type="entry name" value="Amidohydro_2"/>
    <property type="match status" value="1"/>
</dbReference>
<dbReference type="OrthoDB" id="8244441at2"/>
<name>A0A7K1LH26_9MICC</name>
<dbReference type="SUPFAM" id="SSF51556">
    <property type="entry name" value="Metallo-dependent hydrolases"/>
    <property type="match status" value="1"/>
</dbReference>
<evidence type="ECO:0000313" key="2">
    <source>
        <dbReference type="EMBL" id="MUN54486.1"/>
    </source>
</evidence>
<organism evidence="2 3">
    <name type="scientific">Rothia koreensis</name>
    <dbReference type="NCBI Taxonomy" id="592378"/>
    <lineage>
        <taxon>Bacteria</taxon>
        <taxon>Bacillati</taxon>
        <taxon>Actinomycetota</taxon>
        <taxon>Actinomycetes</taxon>
        <taxon>Micrococcales</taxon>
        <taxon>Micrococcaceae</taxon>
        <taxon>Rothia</taxon>
    </lineage>
</organism>
<protein>
    <submittedName>
        <fullName evidence="2">Amidohydrolase family protein</fullName>
    </submittedName>
</protein>
<evidence type="ECO:0000313" key="3">
    <source>
        <dbReference type="Proteomes" id="UP000462152"/>
    </source>
</evidence>
<sequence>MPTDLDETLATVRLVDHHVHGPLALEVDRDGFESLISESDRPQPPGLTAFDSQLGFAVRRHCAPLLGLPERVAADDYWDARATWSPGELARLFLGAAGVGDWVVDTGFSADDIWDVERMEAELDGRSREIVRLESTLEDVALTCEPEELEQRFREALDEAARTAVGWKSIVAYRYGFDFEPTRPTSAEVKAAARAWMTTFESGTRPRVEDPVLLRFLLFAACDTGMPLQLHVGFGDPDLDMHRCNPALLTEWLRTVEPTGVRVMLLHCYPYHRMAGYLAHVFPHVYMDVGLGINYTGAASSRVIAESMELAPFGKLLYSSDAWGPPELHYLGSVLWRRGTAAVLRQWVQDGEWSASDACRVAEMVARDNARCVYGLDA</sequence>
<dbReference type="PANTHER" id="PTHR43383">
    <property type="entry name" value="NODULIN 6"/>
    <property type="match status" value="1"/>
</dbReference>
<keyword evidence="3" id="KW-1185">Reference proteome</keyword>
<dbReference type="Gene3D" id="3.20.20.140">
    <property type="entry name" value="Metal-dependent hydrolases"/>
    <property type="match status" value="1"/>
</dbReference>
<dbReference type="InterPro" id="IPR032466">
    <property type="entry name" value="Metal_Hydrolase"/>
</dbReference>
<dbReference type="InterPro" id="IPR006680">
    <property type="entry name" value="Amidohydro-rel"/>
</dbReference>
<dbReference type="EMBL" id="WOGT01000002">
    <property type="protein sequence ID" value="MUN54486.1"/>
    <property type="molecule type" value="Genomic_DNA"/>
</dbReference>
<evidence type="ECO:0000259" key="1">
    <source>
        <dbReference type="Pfam" id="PF04909"/>
    </source>
</evidence>
<dbReference type="Proteomes" id="UP000462152">
    <property type="component" value="Unassembled WGS sequence"/>
</dbReference>
<proteinExistence type="predicted"/>
<feature type="domain" description="Amidohydrolase-related" evidence="1">
    <location>
        <begin position="215"/>
        <end position="376"/>
    </location>
</feature>
<dbReference type="GO" id="GO:0016787">
    <property type="term" value="F:hydrolase activity"/>
    <property type="evidence" value="ECO:0007669"/>
    <property type="project" value="UniProtKB-KW"/>
</dbReference>
<gene>
    <name evidence="2" type="ORF">GMA10_04545</name>
</gene>
<reference evidence="2 3" key="1">
    <citation type="submission" date="2019-12" db="EMBL/GenBank/DDBJ databases">
        <authorList>
            <person name="Li J."/>
            <person name="Shi Y."/>
            <person name="Xu G."/>
            <person name="Xiao D."/>
            <person name="Ran X."/>
        </authorList>
    </citation>
    <scope>NUCLEOTIDE SEQUENCE [LARGE SCALE GENOMIC DNA]</scope>
    <source>
        <strain evidence="2 3">JCM 15915</strain>
    </source>
</reference>
<keyword evidence="2" id="KW-0378">Hydrolase</keyword>
<dbReference type="RefSeq" id="WP_129315187.1">
    <property type="nucleotide sequence ID" value="NZ_NOIQ01000004.1"/>
</dbReference>
<dbReference type="PANTHER" id="PTHR43383:SF2">
    <property type="entry name" value="AMIDOHYDROLASE 2 FAMILY PROTEIN"/>
    <property type="match status" value="1"/>
</dbReference>
<comment type="caution">
    <text evidence="2">The sequence shown here is derived from an EMBL/GenBank/DDBJ whole genome shotgun (WGS) entry which is preliminary data.</text>
</comment>